<reference evidence="1" key="1">
    <citation type="submission" date="2018-06" db="EMBL/GenBank/DDBJ databases">
        <authorList>
            <person name="Zhirakovskaya E."/>
        </authorList>
    </citation>
    <scope>NUCLEOTIDE SEQUENCE</scope>
</reference>
<evidence type="ECO:0008006" key="2">
    <source>
        <dbReference type="Google" id="ProtNLM"/>
    </source>
</evidence>
<organism evidence="1">
    <name type="scientific">hydrothermal vent metagenome</name>
    <dbReference type="NCBI Taxonomy" id="652676"/>
    <lineage>
        <taxon>unclassified sequences</taxon>
        <taxon>metagenomes</taxon>
        <taxon>ecological metagenomes</taxon>
    </lineage>
</organism>
<accession>A0A3B1ACS6</accession>
<proteinExistence type="predicted"/>
<protein>
    <recommendedName>
        <fullName evidence="2">DUF2059 domain-containing protein</fullName>
    </recommendedName>
</protein>
<sequence length="368" mass="42058">MKPITDSDYTMIYRTLLLVTILLFPLLTQAKSANKEVVIKLWNTTNIDILLDNLKASIFSGKQNLLSGLADENAKKVKAIVDKDFATIKPHMQGFMIQRGSSSSLKHALKWIETPLGQKISKLNIIPQSLYSDPESPIPVKSPELSRERQIYKKKFKILLFRPMTSITEQTLEHFLTLENHTLAPNKRLQQKELVQKIKIAKVKVGGIVQQIVPHTFDRNFSDLSLEELTVTMNFLESESGRAYLELLVDAYKYAITQTQPKALLSLSKLYESELSILSPYSTKKISSVRERELMALLIKQHGKATIIRAMVEVKNGEMTIIKNGEEQQVFGRPNQKYVTLDTLLKDLDMSSKDIRQFYLVVQKKLRH</sequence>
<name>A0A3B1ACS6_9ZZZZ</name>
<dbReference type="EMBL" id="UOFR01000036">
    <property type="protein sequence ID" value="VAW96089.1"/>
    <property type="molecule type" value="Genomic_DNA"/>
</dbReference>
<gene>
    <name evidence="1" type="ORF">MNBD_GAMMA21-2246</name>
</gene>
<evidence type="ECO:0000313" key="1">
    <source>
        <dbReference type="EMBL" id="VAW96089.1"/>
    </source>
</evidence>
<dbReference type="AlphaFoldDB" id="A0A3B1ACS6"/>